<name>A0A7X9RUD7_9BACT</name>
<evidence type="ECO:0000313" key="4">
    <source>
        <dbReference type="EMBL" id="NME68882.1"/>
    </source>
</evidence>
<evidence type="ECO:0000256" key="2">
    <source>
        <dbReference type="ARBA" id="ARBA00022823"/>
    </source>
</evidence>
<sequence length="194" mass="21808">MLSKLLQFFSSSSKETAPSIKPNGQNLQMTEVDIPEDSEAVIMPKMMDDMKSAIISKWHVKLGDIVKVGDILADVETDKATMELENYEAGEVTYLNPKKEVLVNDIIMVIYNPNRKKENEEDLVRIPALSPDIDKVTITKWHVKEGDHVNINDVLVEVESDKATFEIVAEREGVIKALTINKEVKVGAPILKYK</sequence>
<dbReference type="Gene3D" id="2.40.50.100">
    <property type="match status" value="2"/>
</dbReference>
<dbReference type="GO" id="GO:0045254">
    <property type="term" value="C:pyruvate dehydrogenase complex"/>
    <property type="evidence" value="ECO:0007669"/>
    <property type="project" value="InterPro"/>
</dbReference>
<proteinExistence type="predicted"/>
<dbReference type="GO" id="GO:0004742">
    <property type="term" value="F:dihydrolipoyllysine-residue acetyltransferase activity"/>
    <property type="evidence" value="ECO:0007669"/>
    <property type="project" value="TreeGrafter"/>
</dbReference>
<reference evidence="4 5" key="1">
    <citation type="submission" date="2020-04" db="EMBL/GenBank/DDBJ databases">
        <title>Flammeovirga sp. SR4, a novel species isolated from seawater.</title>
        <authorList>
            <person name="Wang X."/>
        </authorList>
    </citation>
    <scope>NUCLEOTIDE SEQUENCE [LARGE SCALE GENOMIC DNA]</scope>
    <source>
        <strain evidence="4 5">ATCC 23126</strain>
    </source>
</reference>
<protein>
    <recommendedName>
        <fullName evidence="3">Lipoyl-binding domain-containing protein</fullName>
    </recommendedName>
</protein>
<evidence type="ECO:0000313" key="5">
    <source>
        <dbReference type="Proteomes" id="UP000576082"/>
    </source>
</evidence>
<dbReference type="InterPro" id="IPR045257">
    <property type="entry name" value="E2/Pdx1"/>
</dbReference>
<comment type="caution">
    <text evidence="4">The sequence shown here is derived from an EMBL/GenBank/DDBJ whole genome shotgun (WGS) entry which is preliminary data.</text>
</comment>
<dbReference type="PANTHER" id="PTHR23151">
    <property type="entry name" value="DIHYDROLIPOAMIDE ACETYL/SUCCINYL-TRANSFERASE-RELATED"/>
    <property type="match status" value="1"/>
</dbReference>
<dbReference type="SUPFAM" id="SSF51230">
    <property type="entry name" value="Single hybrid motif"/>
    <property type="match status" value="2"/>
</dbReference>
<dbReference type="InterPro" id="IPR000089">
    <property type="entry name" value="Biotin_lipoyl"/>
</dbReference>
<keyword evidence="5" id="KW-1185">Reference proteome</keyword>
<dbReference type="PANTHER" id="PTHR23151:SF90">
    <property type="entry name" value="DIHYDROLIPOYLLYSINE-RESIDUE ACETYLTRANSFERASE COMPONENT OF PYRUVATE DEHYDROGENASE COMPLEX, MITOCHONDRIAL-RELATED"/>
    <property type="match status" value="1"/>
</dbReference>
<dbReference type="RefSeq" id="WP_169657175.1">
    <property type="nucleotide sequence ID" value="NZ_JABANE010000031.1"/>
</dbReference>
<feature type="domain" description="Lipoyl-binding" evidence="3">
    <location>
        <begin position="38"/>
        <end position="111"/>
    </location>
</feature>
<accession>A0A7X9RUD7</accession>
<dbReference type="GO" id="GO:0006086">
    <property type="term" value="P:pyruvate decarboxylation to acetyl-CoA"/>
    <property type="evidence" value="ECO:0007669"/>
    <property type="project" value="InterPro"/>
</dbReference>
<dbReference type="PROSITE" id="PS50968">
    <property type="entry name" value="BIOTINYL_LIPOYL"/>
    <property type="match status" value="2"/>
</dbReference>
<keyword evidence="2" id="KW-0450">Lipoyl</keyword>
<dbReference type="CDD" id="cd06849">
    <property type="entry name" value="lipoyl_domain"/>
    <property type="match status" value="2"/>
</dbReference>
<evidence type="ECO:0000256" key="1">
    <source>
        <dbReference type="ARBA" id="ARBA00001938"/>
    </source>
</evidence>
<gene>
    <name evidence="4" type="ORF">HHU12_12995</name>
</gene>
<dbReference type="InterPro" id="IPR003016">
    <property type="entry name" value="2-oxoA_DH_lipoyl-BS"/>
</dbReference>
<dbReference type="Proteomes" id="UP000576082">
    <property type="component" value="Unassembled WGS sequence"/>
</dbReference>
<dbReference type="AlphaFoldDB" id="A0A7X9RUD7"/>
<dbReference type="PROSITE" id="PS00189">
    <property type="entry name" value="LIPOYL"/>
    <property type="match status" value="1"/>
</dbReference>
<dbReference type="Pfam" id="PF00364">
    <property type="entry name" value="Biotin_lipoyl"/>
    <property type="match status" value="2"/>
</dbReference>
<organism evidence="4 5">
    <name type="scientific">Flammeovirga aprica JL-4</name>
    <dbReference type="NCBI Taxonomy" id="694437"/>
    <lineage>
        <taxon>Bacteria</taxon>
        <taxon>Pseudomonadati</taxon>
        <taxon>Bacteroidota</taxon>
        <taxon>Cytophagia</taxon>
        <taxon>Cytophagales</taxon>
        <taxon>Flammeovirgaceae</taxon>
        <taxon>Flammeovirga</taxon>
    </lineage>
</organism>
<dbReference type="InterPro" id="IPR011053">
    <property type="entry name" value="Single_hybrid_motif"/>
</dbReference>
<evidence type="ECO:0000259" key="3">
    <source>
        <dbReference type="PROSITE" id="PS50968"/>
    </source>
</evidence>
<feature type="domain" description="Lipoyl-binding" evidence="3">
    <location>
        <begin position="121"/>
        <end position="194"/>
    </location>
</feature>
<comment type="cofactor">
    <cofactor evidence="1">
        <name>(R)-lipoate</name>
        <dbReference type="ChEBI" id="CHEBI:83088"/>
    </cofactor>
</comment>
<dbReference type="EMBL" id="JABANE010000031">
    <property type="protein sequence ID" value="NME68882.1"/>
    <property type="molecule type" value="Genomic_DNA"/>
</dbReference>